<dbReference type="CDD" id="cd00207">
    <property type="entry name" value="fer2"/>
    <property type="match status" value="1"/>
</dbReference>
<dbReference type="SMART" id="SM00397">
    <property type="entry name" value="t_SNARE"/>
    <property type="match status" value="1"/>
</dbReference>
<evidence type="ECO:0000256" key="1">
    <source>
        <dbReference type="ARBA" id="ARBA00004211"/>
    </source>
</evidence>
<dbReference type="PRINTS" id="PR00355">
    <property type="entry name" value="ADRENODOXIN"/>
</dbReference>
<keyword evidence="8" id="KW-0653">Protein transport</keyword>
<dbReference type="GO" id="GO:0051537">
    <property type="term" value="F:2 iron, 2 sulfur cluster binding"/>
    <property type="evidence" value="ECO:0007669"/>
    <property type="project" value="UniProtKB-KW"/>
</dbReference>
<dbReference type="Pfam" id="PF00111">
    <property type="entry name" value="Fer2"/>
    <property type="match status" value="1"/>
</dbReference>
<protein>
    <submittedName>
        <fullName evidence="18">VTI1</fullName>
    </submittedName>
</protein>
<dbReference type="InterPro" id="IPR012675">
    <property type="entry name" value="Beta-grasp_dom_sf"/>
</dbReference>
<feature type="coiled-coil region" evidence="15">
    <location>
        <begin position="67"/>
        <end position="94"/>
    </location>
</feature>
<sequence>MSDSFTAYESDFQLALQEAKTKISQIDSVEGEQRKQYLKAIEAATDEALEVLDQMGIEIQSLPSNQRSSYNAKIRQYKLQIDETKNKYKQLADSQDKRDLFGGRYRDGEEAVADSQRKQLLNNHSSLDRSSQRLQESQRIALETEHIGGNILNDLRSQREQITGARNTLQQADTYIDKSVQTLKSMGRRLLANKFISYAIIGVLILLIFLVLLIRFNNVQSSIIKYCYSKEFHSSSILKHGHIHKPKPGEELHITFITKDGKQHSYEVAEGDNILDIAQANNLDMEGACGGSCACSTCHIIVDPEYYDEIPEPDDDENDMLDLAFGLTETSRLGCQVKMTKELDGLRVALPAMTRNLQNKDFN</sequence>
<evidence type="ECO:0000256" key="5">
    <source>
        <dbReference type="ARBA" id="ARBA00022692"/>
    </source>
</evidence>
<evidence type="ECO:0000256" key="7">
    <source>
        <dbReference type="ARBA" id="ARBA00022723"/>
    </source>
</evidence>
<evidence type="ECO:0000256" key="8">
    <source>
        <dbReference type="ARBA" id="ARBA00022927"/>
    </source>
</evidence>
<organism evidence="18 19">
    <name type="scientific">Candida oxycetoniae</name>
    <dbReference type="NCBI Taxonomy" id="497107"/>
    <lineage>
        <taxon>Eukaryota</taxon>
        <taxon>Fungi</taxon>
        <taxon>Dikarya</taxon>
        <taxon>Ascomycota</taxon>
        <taxon>Saccharomycotina</taxon>
        <taxon>Pichiomycetes</taxon>
        <taxon>Debaryomycetaceae</taxon>
        <taxon>Candida/Lodderomyces clade</taxon>
        <taxon>Candida</taxon>
    </lineage>
</organism>
<evidence type="ECO:0000256" key="11">
    <source>
        <dbReference type="ARBA" id="ARBA00023014"/>
    </source>
</evidence>
<keyword evidence="6" id="KW-0001">2Fe-2S</keyword>
<evidence type="ECO:0000256" key="6">
    <source>
        <dbReference type="ARBA" id="ARBA00022714"/>
    </source>
</evidence>
<dbReference type="GO" id="GO:0046872">
    <property type="term" value="F:metal ion binding"/>
    <property type="evidence" value="ECO:0007669"/>
    <property type="project" value="UniProtKB-KW"/>
</dbReference>
<dbReference type="GO" id="GO:0006886">
    <property type="term" value="P:intracellular protein transport"/>
    <property type="evidence" value="ECO:0007669"/>
    <property type="project" value="InterPro"/>
</dbReference>
<keyword evidence="19" id="KW-1185">Reference proteome</keyword>
<dbReference type="Pfam" id="PF05008">
    <property type="entry name" value="V-SNARE"/>
    <property type="match status" value="1"/>
</dbReference>
<dbReference type="GeneID" id="73379231"/>
<evidence type="ECO:0000256" key="13">
    <source>
        <dbReference type="ARBA" id="ARBA00023136"/>
    </source>
</evidence>
<dbReference type="GO" id="GO:0005739">
    <property type="term" value="C:mitochondrion"/>
    <property type="evidence" value="ECO:0007669"/>
    <property type="project" value="TreeGrafter"/>
</dbReference>
<evidence type="ECO:0000256" key="10">
    <source>
        <dbReference type="ARBA" id="ARBA00023004"/>
    </source>
</evidence>
<evidence type="ECO:0000256" key="9">
    <source>
        <dbReference type="ARBA" id="ARBA00022989"/>
    </source>
</evidence>
<keyword evidence="4" id="KW-0813">Transport</keyword>
<reference evidence="18" key="1">
    <citation type="journal article" date="2022" name="DNA Res.">
        <title>Genome analysis of five recently described species of the CUG-Ser clade uncovers Candida theae as a new hybrid lineage with pathogenic potential in the Candida parapsilosis species complex.</title>
        <authorList>
            <person name="Mixao V."/>
            <person name="Del Olmo V."/>
            <person name="Hegedusova E."/>
            <person name="Saus E."/>
            <person name="Pryszcz L."/>
            <person name="Cillingova A."/>
            <person name="Nosek J."/>
            <person name="Gabaldon T."/>
        </authorList>
    </citation>
    <scope>NUCLEOTIDE SEQUENCE</scope>
    <source>
        <strain evidence="18">CBS 10844</strain>
    </source>
</reference>
<evidence type="ECO:0000256" key="15">
    <source>
        <dbReference type="SAM" id="Coils"/>
    </source>
</evidence>
<comment type="subcellular location">
    <subcellularLocation>
        <location evidence="1">Membrane</location>
        <topology evidence="1">Single-pass type IV membrane protein</topology>
    </subcellularLocation>
</comment>
<dbReference type="EMBL" id="JAHUZD010000028">
    <property type="protein sequence ID" value="KAI3405596.2"/>
    <property type="molecule type" value="Genomic_DNA"/>
</dbReference>
<proteinExistence type="inferred from homology"/>
<dbReference type="Pfam" id="PF12352">
    <property type="entry name" value="V-SNARE_C"/>
    <property type="match status" value="1"/>
</dbReference>
<dbReference type="InterPro" id="IPR007705">
    <property type="entry name" value="Vesicle_trsprt_v-SNARE_N"/>
</dbReference>
<dbReference type="PROSITE" id="PS00814">
    <property type="entry name" value="ADX"/>
    <property type="match status" value="1"/>
</dbReference>
<dbReference type="PANTHER" id="PTHR23426">
    <property type="entry name" value="FERREDOXIN/ADRENODOXIN"/>
    <property type="match status" value="1"/>
</dbReference>
<dbReference type="Gene3D" id="1.20.5.110">
    <property type="match status" value="1"/>
</dbReference>
<dbReference type="GO" id="GO:0016192">
    <property type="term" value="P:vesicle-mediated transport"/>
    <property type="evidence" value="ECO:0007669"/>
    <property type="project" value="InterPro"/>
</dbReference>
<dbReference type="Gene3D" id="1.20.58.400">
    <property type="entry name" value="t-snare proteins"/>
    <property type="match status" value="1"/>
</dbReference>
<feature type="transmembrane region" description="Helical" evidence="16">
    <location>
        <begin position="195"/>
        <end position="216"/>
    </location>
</feature>
<dbReference type="CDD" id="cd15862">
    <property type="entry name" value="SNARE_Vti1"/>
    <property type="match status" value="1"/>
</dbReference>
<dbReference type="GO" id="GO:0016020">
    <property type="term" value="C:membrane"/>
    <property type="evidence" value="ECO:0007669"/>
    <property type="project" value="UniProtKB-SubCell"/>
</dbReference>
<accession>A0AAI9SZS9</accession>
<comment type="similarity">
    <text evidence="2">Belongs to the VTI1 family.</text>
</comment>
<dbReference type="FunFam" id="1.20.5.110:FF:000002">
    <property type="entry name" value="Vesicle transport through interaction with t-SNAREsB"/>
    <property type="match status" value="1"/>
</dbReference>
<dbReference type="InterPro" id="IPR018298">
    <property type="entry name" value="Adrenodoxin_Fe-S_BS"/>
</dbReference>
<comment type="caution">
    <text evidence="18">The sequence shown here is derived from an EMBL/GenBank/DDBJ whole genome shotgun (WGS) entry which is preliminary data.</text>
</comment>
<dbReference type="InterPro" id="IPR010989">
    <property type="entry name" value="SNARE"/>
</dbReference>
<feature type="domain" description="2Fe-2S ferredoxin-type" evidence="17">
    <location>
        <begin position="252"/>
        <end position="354"/>
    </location>
</feature>
<evidence type="ECO:0000256" key="14">
    <source>
        <dbReference type="ARBA" id="ARBA00034078"/>
    </source>
</evidence>
<dbReference type="InterPro" id="IPR036010">
    <property type="entry name" value="2Fe-2S_ferredoxin-like_sf"/>
</dbReference>
<dbReference type="InterPro" id="IPR001041">
    <property type="entry name" value="2Fe-2S_ferredoxin-type"/>
</dbReference>
<evidence type="ECO:0000256" key="4">
    <source>
        <dbReference type="ARBA" id="ARBA00022448"/>
    </source>
</evidence>
<evidence type="ECO:0000256" key="16">
    <source>
        <dbReference type="SAM" id="Phobius"/>
    </source>
</evidence>
<evidence type="ECO:0000256" key="2">
    <source>
        <dbReference type="ARBA" id="ARBA00006108"/>
    </source>
</evidence>
<dbReference type="SUPFAM" id="SSF58038">
    <property type="entry name" value="SNARE fusion complex"/>
    <property type="match status" value="1"/>
</dbReference>
<dbReference type="RefSeq" id="XP_049181341.1">
    <property type="nucleotide sequence ID" value="XM_049322756.1"/>
</dbReference>
<dbReference type="GO" id="GO:0140647">
    <property type="term" value="P:P450-containing electron transport chain"/>
    <property type="evidence" value="ECO:0007669"/>
    <property type="project" value="InterPro"/>
</dbReference>
<dbReference type="PROSITE" id="PS51085">
    <property type="entry name" value="2FE2S_FER_2"/>
    <property type="match status" value="1"/>
</dbReference>
<keyword evidence="11" id="KW-0411">Iron-sulfur</keyword>
<comment type="similarity">
    <text evidence="3">Belongs to the adrenodoxin/putidaredoxin family.</text>
</comment>
<keyword evidence="9 16" id="KW-1133">Transmembrane helix</keyword>
<dbReference type="GO" id="GO:0009055">
    <property type="term" value="F:electron transfer activity"/>
    <property type="evidence" value="ECO:0007669"/>
    <property type="project" value="TreeGrafter"/>
</dbReference>
<evidence type="ECO:0000313" key="19">
    <source>
        <dbReference type="Proteomes" id="UP001202479"/>
    </source>
</evidence>
<comment type="cofactor">
    <cofactor evidence="14">
        <name>[2Fe-2S] cluster</name>
        <dbReference type="ChEBI" id="CHEBI:190135"/>
    </cofactor>
</comment>
<name>A0AAI9SZS9_9ASCO</name>
<dbReference type="InterPro" id="IPR000727">
    <property type="entry name" value="T_SNARE_dom"/>
</dbReference>
<dbReference type="Gene3D" id="3.10.20.30">
    <property type="match status" value="1"/>
</dbReference>
<evidence type="ECO:0000313" key="18">
    <source>
        <dbReference type="EMBL" id="KAI3405596.2"/>
    </source>
</evidence>
<dbReference type="InterPro" id="IPR001055">
    <property type="entry name" value="Adrenodoxin-like"/>
</dbReference>
<keyword evidence="5 16" id="KW-0812">Transmembrane</keyword>
<dbReference type="Proteomes" id="UP001202479">
    <property type="component" value="Unassembled WGS sequence"/>
</dbReference>
<evidence type="ECO:0000259" key="17">
    <source>
        <dbReference type="PROSITE" id="PS51085"/>
    </source>
</evidence>
<dbReference type="AlphaFoldDB" id="A0AAI9SZS9"/>
<dbReference type="SUPFAM" id="SSF47661">
    <property type="entry name" value="t-snare proteins"/>
    <property type="match status" value="1"/>
</dbReference>
<keyword evidence="12 15" id="KW-0175">Coiled coil</keyword>
<gene>
    <name evidence="18" type="ORF">KGF56_001614</name>
</gene>
<keyword evidence="7" id="KW-0479">Metal-binding</keyword>
<evidence type="ECO:0000256" key="12">
    <source>
        <dbReference type="ARBA" id="ARBA00023054"/>
    </source>
</evidence>
<keyword evidence="10" id="KW-0408">Iron</keyword>
<dbReference type="PANTHER" id="PTHR23426:SF65">
    <property type="entry name" value="FERREDOXIN-2, MITOCHONDRIAL"/>
    <property type="match status" value="1"/>
</dbReference>
<keyword evidence="13 16" id="KW-0472">Membrane</keyword>
<dbReference type="SUPFAM" id="SSF54292">
    <property type="entry name" value="2Fe-2S ferredoxin-like"/>
    <property type="match status" value="1"/>
</dbReference>
<dbReference type="InterPro" id="IPR038407">
    <property type="entry name" value="v-SNARE_N_sf"/>
</dbReference>
<evidence type="ECO:0000256" key="3">
    <source>
        <dbReference type="ARBA" id="ARBA00010914"/>
    </source>
</evidence>